<accession>A0ABD2C9L9</accession>
<gene>
    <name evidence="1" type="ORF">V1477_009387</name>
</gene>
<organism evidence="1 2">
    <name type="scientific">Vespula maculifrons</name>
    <name type="common">Eastern yellow jacket</name>
    <name type="synonym">Wasp</name>
    <dbReference type="NCBI Taxonomy" id="7453"/>
    <lineage>
        <taxon>Eukaryota</taxon>
        <taxon>Metazoa</taxon>
        <taxon>Ecdysozoa</taxon>
        <taxon>Arthropoda</taxon>
        <taxon>Hexapoda</taxon>
        <taxon>Insecta</taxon>
        <taxon>Pterygota</taxon>
        <taxon>Neoptera</taxon>
        <taxon>Endopterygota</taxon>
        <taxon>Hymenoptera</taxon>
        <taxon>Apocrita</taxon>
        <taxon>Aculeata</taxon>
        <taxon>Vespoidea</taxon>
        <taxon>Vespidae</taxon>
        <taxon>Vespinae</taxon>
        <taxon>Vespula</taxon>
    </lineage>
</organism>
<keyword evidence="2" id="KW-1185">Reference proteome</keyword>
<dbReference type="EMBL" id="JAYRBN010000058">
    <property type="protein sequence ID" value="KAL2741758.1"/>
    <property type="molecule type" value="Genomic_DNA"/>
</dbReference>
<evidence type="ECO:0000313" key="2">
    <source>
        <dbReference type="Proteomes" id="UP001607303"/>
    </source>
</evidence>
<sequence length="81" mass="9654">MAETCSIILLSKSDSKDKDALPFRESNLNQYNRGWEMDIYCFRKNQFSTREEIRIVRNVPINLLKIKQQEEMKPMIGRSEK</sequence>
<dbReference type="AlphaFoldDB" id="A0ABD2C9L9"/>
<proteinExistence type="predicted"/>
<comment type="caution">
    <text evidence="1">The sequence shown here is derived from an EMBL/GenBank/DDBJ whole genome shotgun (WGS) entry which is preliminary data.</text>
</comment>
<name>A0ABD2C9L9_VESMC</name>
<dbReference type="Proteomes" id="UP001607303">
    <property type="component" value="Unassembled WGS sequence"/>
</dbReference>
<protein>
    <submittedName>
        <fullName evidence="1">Uncharacterized protein</fullName>
    </submittedName>
</protein>
<reference evidence="1 2" key="1">
    <citation type="journal article" date="2024" name="Ann. Entomol. Soc. Am.">
        <title>Genomic analyses of the southern and eastern yellowjacket wasps (Hymenoptera: Vespidae) reveal evolutionary signatures of social life.</title>
        <authorList>
            <person name="Catto M.A."/>
            <person name="Caine P.B."/>
            <person name="Orr S.E."/>
            <person name="Hunt B.G."/>
            <person name="Goodisman M.A.D."/>
        </authorList>
    </citation>
    <scope>NUCLEOTIDE SEQUENCE [LARGE SCALE GENOMIC DNA]</scope>
    <source>
        <strain evidence="1">232</strain>
        <tissue evidence="1">Head and thorax</tissue>
    </source>
</reference>
<evidence type="ECO:0000313" key="1">
    <source>
        <dbReference type="EMBL" id="KAL2741758.1"/>
    </source>
</evidence>